<dbReference type="OrthoDB" id="540503at2759"/>
<evidence type="ECO:0000313" key="7">
    <source>
        <dbReference type="EMBL" id="GAQ86288.1"/>
    </source>
</evidence>
<evidence type="ECO:0000256" key="3">
    <source>
        <dbReference type="ARBA" id="ARBA00023253"/>
    </source>
</evidence>
<accession>A0A1Y1IDY0</accession>
<organism evidence="7 8">
    <name type="scientific">Klebsormidium nitens</name>
    <name type="common">Green alga</name>
    <name type="synonym">Ulothrix nitens</name>
    <dbReference type="NCBI Taxonomy" id="105231"/>
    <lineage>
        <taxon>Eukaryota</taxon>
        <taxon>Viridiplantae</taxon>
        <taxon>Streptophyta</taxon>
        <taxon>Klebsormidiophyceae</taxon>
        <taxon>Klebsormidiales</taxon>
        <taxon>Klebsormidiaceae</taxon>
        <taxon>Klebsormidium</taxon>
    </lineage>
</organism>
<dbReference type="EMBL" id="DF237229">
    <property type="protein sequence ID" value="GAQ86288.1"/>
    <property type="molecule type" value="Genomic_DNA"/>
</dbReference>
<dbReference type="AlphaFoldDB" id="A0A1Y1IDY0"/>
<evidence type="ECO:0000256" key="1">
    <source>
        <dbReference type="ARBA" id="ARBA00007737"/>
    </source>
</evidence>
<dbReference type="Gene3D" id="3.40.50.11350">
    <property type="match status" value="1"/>
</dbReference>
<name>A0A1Y1IDY0_KLENI</name>
<comment type="similarity">
    <text evidence="1">Belongs to the glycosyltransferase GT106 family.</text>
</comment>
<evidence type="ECO:0000256" key="5">
    <source>
        <dbReference type="ARBA" id="ARBA00030350"/>
    </source>
</evidence>
<gene>
    <name evidence="7" type="ORF">KFL_002800180</name>
</gene>
<feature type="domain" description="Nucleotide-diphospho-sugar transferase" evidence="6">
    <location>
        <begin position="471"/>
        <end position="629"/>
    </location>
</feature>
<dbReference type="InterPro" id="IPR019378">
    <property type="entry name" value="GDP-Fuc_O-FucTrfase"/>
</dbReference>
<sequence>MFKFRGYLLWLACSILALSFIINAGLPWLLSCEGSLWLNGGVTPSGGPLGVVLPFNAKELPRVIDALKSWPYPCTTGKLQKDSVLILYGDADLSVSSEAGSRLRSEVARVQGVGQCFGNVVYLTLPPYTDGAMIYDKREEDGEIGRGRNTLFYTFMLELMSANGSEVHGLGLRHVLWMEPDVQARAPGWLERVHREAARPLYWIQGSSYRGKCLPNEADGTCSWVGRDALGYIGANALYHTADPDLLTLLHDTSRGPFALRPFDRAIYQHLSMAYPEYRHRDAMHLYERVDWVRDYGRYPAPERVPEHVILLHQEHPVLEEVGDNYVAEAENDIDKGLKAEDFQETALNLQQELLQLQSGTAQEGDDSPLKNPPRDRTLTAALAKVATPRKQILLVLVSDGYHDLLANFLHFASKHDLSRHTLVAALDVPSVALLKRPSGVTAWVDLTDHEFRGEGVPPFDPADPEGSLKVLRLSLMRRCLVQGYRVLSSDLDVVWLRNPFQAAYFSDELDFWIQSDSHTGFVETTKGGLREVFVSAGLSYAVPSVRTIRFLAAARHMAREHPELSEQQILRLSLTVNRYRLRWRALEPALFPNGFLYWEQTFPQSLGVQPIAVHNNMAESKAAKVYRFREAGFWSADEALSPEAIRTGEKKYLAYMGMVFDNGLGNRRVELRQALAISELLGRTLILPVLHREHEEDTPVTVDYFFDFDTLTAHFPDVEPRSLLERAFPDWQTMPVHDIDIKLALPENVTATGRPQDVSWEERLQRVEGEWHPNGATPAEILGWYGDRQEPLLVFYSTFRRFGGFEDKKKDADFEERVFQGIVPTRKTREVADSIHVAVKAAARQAAGKDEFSCLHVRRKSFLVVHSGTEKPMAELVKLLPDHLPLDRALYVTTDDPSEDMRSTLEAAGFPKVMFMGDFYPPWHRSLVEGTTGAKTMRHGQIDQLVCAQAETFVGNEYSTFTFHIAWLRERYGKKQVCRDIYGREKTPGMVYQ</sequence>
<protein>
    <recommendedName>
        <fullName evidence="5">O-fucosyltransferase family protein</fullName>
    </recommendedName>
</protein>
<reference evidence="7 8" key="1">
    <citation type="journal article" date="2014" name="Nat. Commun.">
        <title>Klebsormidium flaccidum genome reveals primary factors for plant terrestrial adaptation.</title>
        <authorList>
            <person name="Hori K."/>
            <person name="Maruyama F."/>
            <person name="Fujisawa T."/>
            <person name="Togashi T."/>
            <person name="Yamamoto N."/>
            <person name="Seo M."/>
            <person name="Sato S."/>
            <person name="Yamada T."/>
            <person name="Mori H."/>
            <person name="Tajima N."/>
            <person name="Moriyama T."/>
            <person name="Ikeuchi M."/>
            <person name="Watanabe M."/>
            <person name="Wada H."/>
            <person name="Kobayashi K."/>
            <person name="Saito M."/>
            <person name="Masuda T."/>
            <person name="Sasaki-Sekimoto Y."/>
            <person name="Mashiguchi K."/>
            <person name="Awai K."/>
            <person name="Shimojima M."/>
            <person name="Masuda S."/>
            <person name="Iwai M."/>
            <person name="Nobusawa T."/>
            <person name="Narise T."/>
            <person name="Kondo S."/>
            <person name="Saito H."/>
            <person name="Sato R."/>
            <person name="Murakawa M."/>
            <person name="Ihara Y."/>
            <person name="Oshima-Yamada Y."/>
            <person name="Ohtaka K."/>
            <person name="Satoh M."/>
            <person name="Sonobe K."/>
            <person name="Ishii M."/>
            <person name="Ohtani R."/>
            <person name="Kanamori-Sato M."/>
            <person name="Honoki R."/>
            <person name="Miyazaki D."/>
            <person name="Mochizuki H."/>
            <person name="Umetsu J."/>
            <person name="Higashi K."/>
            <person name="Shibata D."/>
            <person name="Kamiya Y."/>
            <person name="Sato N."/>
            <person name="Nakamura Y."/>
            <person name="Tabata S."/>
            <person name="Ida S."/>
            <person name="Kurokawa K."/>
            <person name="Ohta H."/>
        </authorList>
    </citation>
    <scope>NUCLEOTIDE SEQUENCE [LARGE SCALE GENOMIC DNA]</scope>
    <source>
        <strain evidence="7 8">NIES-2285</strain>
    </source>
</reference>
<dbReference type="PROSITE" id="PS51257">
    <property type="entry name" value="PROKAR_LIPOPROTEIN"/>
    <property type="match status" value="1"/>
</dbReference>
<evidence type="ECO:0000259" key="6">
    <source>
        <dbReference type="Pfam" id="PF03407"/>
    </source>
</evidence>
<dbReference type="InterPro" id="IPR052636">
    <property type="entry name" value="UDP-D-xylose:L-fucose_XylT"/>
</dbReference>
<keyword evidence="8" id="KW-1185">Reference proteome</keyword>
<dbReference type="GO" id="GO:0005794">
    <property type="term" value="C:Golgi apparatus"/>
    <property type="evidence" value="ECO:0000318"/>
    <property type="project" value="GO_Central"/>
</dbReference>
<dbReference type="Pfam" id="PF10250">
    <property type="entry name" value="O-FucT"/>
    <property type="match status" value="1"/>
</dbReference>
<evidence type="ECO:0000256" key="2">
    <source>
        <dbReference type="ARBA" id="ARBA00022679"/>
    </source>
</evidence>
<keyword evidence="3" id="KW-0294">Fucose metabolism</keyword>
<keyword evidence="2" id="KW-0808">Transferase</keyword>
<keyword evidence="4" id="KW-0119">Carbohydrate metabolism</keyword>
<evidence type="ECO:0000256" key="4">
    <source>
        <dbReference type="ARBA" id="ARBA00023277"/>
    </source>
</evidence>
<dbReference type="InterPro" id="IPR005069">
    <property type="entry name" value="Nucl-diP-sugar_transferase"/>
</dbReference>
<dbReference type="GO" id="GO:0016757">
    <property type="term" value="F:glycosyltransferase activity"/>
    <property type="evidence" value="ECO:0000318"/>
    <property type="project" value="GO_Central"/>
</dbReference>
<dbReference type="CDD" id="cd11296">
    <property type="entry name" value="O-FucT_like"/>
    <property type="match status" value="1"/>
</dbReference>
<dbReference type="Proteomes" id="UP000054558">
    <property type="component" value="Unassembled WGS sequence"/>
</dbReference>
<dbReference type="PANTHER" id="PTHR47032:SF1">
    <property type="entry name" value="UDP-D-XYLOSE:L-FUCOSE ALPHA-1,3-D-XYLOSYLTRANSFERASE-RELATED"/>
    <property type="match status" value="1"/>
</dbReference>
<evidence type="ECO:0000313" key="8">
    <source>
        <dbReference type="Proteomes" id="UP000054558"/>
    </source>
</evidence>
<proteinExistence type="inferred from homology"/>
<dbReference type="Pfam" id="PF03407">
    <property type="entry name" value="Nucleotid_trans"/>
    <property type="match status" value="1"/>
</dbReference>
<dbReference type="PANTHER" id="PTHR47032">
    <property type="entry name" value="UDP-D-XYLOSE:L-FUCOSE ALPHA-1,3-D-XYLOSYLTRANSFERASE-RELATED"/>
    <property type="match status" value="1"/>
</dbReference>